<gene>
    <name evidence="1" type="ORF">SNEC2469_LOCUS32772</name>
</gene>
<organism evidence="1 2">
    <name type="scientific">Symbiodinium necroappetens</name>
    <dbReference type="NCBI Taxonomy" id="1628268"/>
    <lineage>
        <taxon>Eukaryota</taxon>
        <taxon>Sar</taxon>
        <taxon>Alveolata</taxon>
        <taxon>Dinophyceae</taxon>
        <taxon>Suessiales</taxon>
        <taxon>Symbiodiniaceae</taxon>
        <taxon>Symbiodinium</taxon>
    </lineage>
</organism>
<proteinExistence type="predicted"/>
<dbReference type="EMBL" id="CAJNJA010084021">
    <property type="protein sequence ID" value="CAE7936245.1"/>
    <property type="molecule type" value="Genomic_DNA"/>
</dbReference>
<name>A0A813C321_9DINO</name>
<dbReference type="Proteomes" id="UP000601435">
    <property type="component" value="Unassembled WGS sequence"/>
</dbReference>
<dbReference type="AlphaFoldDB" id="A0A813C321"/>
<dbReference type="OrthoDB" id="426398at2759"/>
<comment type="caution">
    <text evidence="1">The sequence shown here is derived from an EMBL/GenBank/DDBJ whole genome shotgun (WGS) entry which is preliminary data.</text>
</comment>
<protein>
    <submittedName>
        <fullName evidence="1">Uncharacterized protein</fullName>
    </submittedName>
</protein>
<sequence length="238" mass="25513">MNSTTGRVYGDLVSPEPQELTCTVRSKGSGQLLTEDPQAALQIHVEHFSYSHGALVFTPNRQSFTPSFHGGFNGFQLRCTPDLPWAQIDLDTGRITKMPQATPLPRTGSCTVTASACLEEGTSECTRVKRSTDVVLVAANEATELFLVLEGGTWQKVNEVNLTVGRMSHGYRLATALSLQDASELDSPLSYHVDCGNSTSFNVQAGKLSKDGVDVFHLTQGGQLAGAPAGSPVRKSEE</sequence>
<accession>A0A813C321</accession>
<evidence type="ECO:0000313" key="1">
    <source>
        <dbReference type="EMBL" id="CAE7936245.1"/>
    </source>
</evidence>
<reference evidence="1" key="1">
    <citation type="submission" date="2021-02" db="EMBL/GenBank/DDBJ databases">
        <authorList>
            <person name="Dougan E. K."/>
            <person name="Rhodes N."/>
            <person name="Thang M."/>
            <person name="Chan C."/>
        </authorList>
    </citation>
    <scope>NUCLEOTIDE SEQUENCE</scope>
</reference>
<evidence type="ECO:0000313" key="2">
    <source>
        <dbReference type="Proteomes" id="UP000601435"/>
    </source>
</evidence>
<keyword evidence="2" id="KW-1185">Reference proteome</keyword>